<keyword evidence="5" id="KW-0067">ATP-binding</keyword>
<feature type="transmembrane region" description="Helical" evidence="11">
    <location>
        <begin position="336"/>
        <end position="357"/>
    </location>
</feature>
<keyword evidence="3 11" id="KW-0812">Transmembrane</keyword>
<dbReference type="GO" id="GO:0005524">
    <property type="term" value="F:ATP binding"/>
    <property type="evidence" value="ECO:0007669"/>
    <property type="project" value="UniProtKB-KW"/>
</dbReference>
<evidence type="ECO:0000313" key="15">
    <source>
        <dbReference type="Proteomes" id="UP000078046"/>
    </source>
</evidence>
<evidence type="ECO:0000256" key="8">
    <source>
        <dbReference type="ARBA" id="ARBA00041016"/>
    </source>
</evidence>
<dbReference type="InterPro" id="IPR003593">
    <property type="entry name" value="AAA+_ATPase"/>
</dbReference>
<comment type="subcellular location">
    <subcellularLocation>
        <location evidence="1">Mitochondrion membrane</location>
        <topology evidence="1">Multi-pass membrane protein</topology>
    </subcellularLocation>
</comment>
<keyword evidence="4" id="KW-0547">Nucleotide-binding</keyword>
<evidence type="ECO:0000256" key="11">
    <source>
        <dbReference type="SAM" id="Phobius"/>
    </source>
</evidence>
<keyword evidence="7 11" id="KW-0472">Membrane</keyword>
<sequence>MLKYFNIRPLLNNYIKYKYQTGFKLKCSLSRSNQSGKTTKITSNQIIRNMLKSVWPHDNKSHKIKVVISVMLLASSKALNVCVPFIYKHLIDSFNCSTDNGLLSFLSTFDFVSLTTAIILLFGLTRISASVLNELRSALFSTVSQNSLRTLSRKMFLHLHSLDLSFHLENKTAALTRVVDRGTRGLAFALNALVFNIFPTIFEVSLVTFILYYKFNYKYSCVALSFVSCYAIFTLLTTAWRTKFRLKMNEADQKSGETVIDSLINFETVKYFNNENHEANKNDKHLAEYEKQTIYSYSSLSFLNGGQGFIVSVGMITLMCMVATEITNGNMSVGDLVLVNSLLFQLAIPLSFLGSVYRDLKQSLVDMDKMFKLLYLTPAIQDKPGMPHLLMERNMPPSVQFDNVSFSYNDKELLFDKLNFTIKSGEKVAFMGTSGSGKSTILRLLYRFYDPSDGKILINDKNIKDVSLSSLRKIIGIVPQDVVLFQDTILYNILYGNMHASFDDVIRATKIANIYDSILSWPDGFKTRVGQRGLQLSGGERQRIAIARTILKNPNIIGFDEATSSVDTITETKIKRALNEFSSSRTAIYIAHRLSTIRNVDNIFILENGNIIEQGPPNFIKENKIFQNYTNKTNTNT</sequence>
<protein>
    <recommendedName>
        <fullName evidence="8">Iron-sulfur clusters transporter ABCB7, mitochondrial</fullName>
    </recommendedName>
    <alternativeName>
        <fullName evidence="9">ATP-binding cassette sub-family B member 7, mitochondrial</fullName>
    </alternativeName>
</protein>
<feature type="domain" description="ABC transporter" evidence="12">
    <location>
        <begin position="399"/>
        <end position="633"/>
    </location>
</feature>
<dbReference type="InterPro" id="IPR011527">
    <property type="entry name" value="ABC1_TM_dom"/>
</dbReference>
<evidence type="ECO:0000256" key="7">
    <source>
        <dbReference type="ARBA" id="ARBA00023136"/>
    </source>
</evidence>
<evidence type="ECO:0000256" key="10">
    <source>
        <dbReference type="ARBA" id="ARBA00048046"/>
    </source>
</evidence>
<feature type="domain" description="ABC transmembrane type-1" evidence="13">
    <location>
        <begin position="67"/>
        <end position="362"/>
    </location>
</feature>
<dbReference type="Gene3D" id="3.40.50.300">
    <property type="entry name" value="P-loop containing nucleotide triphosphate hydrolases"/>
    <property type="match status" value="1"/>
</dbReference>
<reference evidence="14 15" key="1">
    <citation type="submission" date="2016-04" db="EMBL/GenBank/DDBJ databases">
        <title>The genome of Intoshia linei affirms orthonectids as highly simplified spiralians.</title>
        <authorList>
            <person name="Mikhailov K.V."/>
            <person name="Slusarev G.S."/>
            <person name="Nikitin M.A."/>
            <person name="Logacheva M.D."/>
            <person name="Penin A."/>
            <person name="Aleoshin V."/>
            <person name="Panchin Y.V."/>
        </authorList>
    </citation>
    <scope>NUCLEOTIDE SEQUENCE [LARGE SCALE GENOMIC DNA]</scope>
    <source>
        <strain evidence="14">Intl2013</strain>
        <tissue evidence="14">Whole animal</tissue>
    </source>
</reference>
<feature type="transmembrane region" description="Helical" evidence="11">
    <location>
        <begin position="186"/>
        <end position="211"/>
    </location>
</feature>
<dbReference type="SUPFAM" id="SSF90123">
    <property type="entry name" value="ABC transporter transmembrane region"/>
    <property type="match status" value="1"/>
</dbReference>
<accession>A0A177B152</accession>
<evidence type="ECO:0000256" key="5">
    <source>
        <dbReference type="ARBA" id="ARBA00022840"/>
    </source>
</evidence>
<feature type="transmembrane region" description="Helical" evidence="11">
    <location>
        <begin position="217"/>
        <end position="240"/>
    </location>
</feature>
<dbReference type="OrthoDB" id="6500128at2759"/>
<dbReference type="PROSITE" id="PS50893">
    <property type="entry name" value="ABC_TRANSPORTER_2"/>
    <property type="match status" value="1"/>
</dbReference>
<evidence type="ECO:0000256" key="3">
    <source>
        <dbReference type="ARBA" id="ARBA00022692"/>
    </source>
</evidence>
<evidence type="ECO:0000256" key="6">
    <source>
        <dbReference type="ARBA" id="ARBA00022989"/>
    </source>
</evidence>
<dbReference type="InterPro" id="IPR003439">
    <property type="entry name" value="ABC_transporter-like_ATP-bd"/>
</dbReference>
<keyword evidence="6 11" id="KW-1133">Transmembrane helix</keyword>
<dbReference type="InterPro" id="IPR039421">
    <property type="entry name" value="Type_1_exporter"/>
</dbReference>
<feature type="transmembrane region" description="Helical" evidence="11">
    <location>
        <begin position="66"/>
        <end position="87"/>
    </location>
</feature>
<dbReference type="GO" id="GO:0016887">
    <property type="term" value="F:ATP hydrolysis activity"/>
    <property type="evidence" value="ECO:0007669"/>
    <property type="project" value="InterPro"/>
</dbReference>
<evidence type="ECO:0000256" key="2">
    <source>
        <dbReference type="ARBA" id="ARBA00022448"/>
    </source>
</evidence>
<organism evidence="14 15">
    <name type="scientific">Intoshia linei</name>
    <dbReference type="NCBI Taxonomy" id="1819745"/>
    <lineage>
        <taxon>Eukaryota</taxon>
        <taxon>Metazoa</taxon>
        <taxon>Spiralia</taxon>
        <taxon>Lophotrochozoa</taxon>
        <taxon>Mesozoa</taxon>
        <taxon>Orthonectida</taxon>
        <taxon>Rhopaluridae</taxon>
        <taxon>Intoshia</taxon>
    </lineage>
</organism>
<dbReference type="PANTHER" id="PTHR24221:SF402">
    <property type="entry name" value="IRON-SULFUR CLUSTERS TRANSPORTER ABCB7, MITOCHONDRIAL"/>
    <property type="match status" value="1"/>
</dbReference>
<dbReference type="AlphaFoldDB" id="A0A177B152"/>
<evidence type="ECO:0000313" key="14">
    <source>
        <dbReference type="EMBL" id="OAF68007.1"/>
    </source>
</evidence>
<evidence type="ECO:0000256" key="4">
    <source>
        <dbReference type="ARBA" id="ARBA00022741"/>
    </source>
</evidence>
<dbReference type="PANTHER" id="PTHR24221">
    <property type="entry name" value="ATP-BINDING CASSETTE SUB-FAMILY B"/>
    <property type="match status" value="1"/>
</dbReference>
<dbReference type="SUPFAM" id="SSF52540">
    <property type="entry name" value="P-loop containing nucleoside triphosphate hydrolases"/>
    <property type="match status" value="1"/>
</dbReference>
<keyword evidence="15" id="KW-1185">Reference proteome</keyword>
<dbReference type="GO" id="GO:0005743">
    <property type="term" value="C:mitochondrial inner membrane"/>
    <property type="evidence" value="ECO:0007669"/>
    <property type="project" value="TreeGrafter"/>
</dbReference>
<dbReference type="PROSITE" id="PS50929">
    <property type="entry name" value="ABC_TM1F"/>
    <property type="match status" value="1"/>
</dbReference>
<dbReference type="FunFam" id="3.40.50.300:FF:000218">
    <property type="entry name" value="Multidrug ABC transporter ATP-binding protein"/>
    <property type="match status" value="1"/>
</dbReference>
<name>A0A177B152_9BILA</name>
<dbReference type="Pfam" id="PF00664">
    <property type="entry name" value="ABC_membrane"/>
    <property type="match status" value="1"/>
</dbReference>
<dbReference type="EMBL" id="LWCA01000532">
    <property type="protein sequence ID" value="OAF68007.1"/>
    <property type="molecule type" value="Genomic_DNA"/>
</dbReference>
<proteinExistence type="predicted"/>
<dbReference type="InterPro" id="IPR036640">
    <property type="entry name" value="ABC1_TM_sf"/>
</dbReference>
<dbReference type="Proteomes" id="UP000078046">
    <property type="component" value="Unassembled WGS sequence"/>
</dbReference>
<evidence type="ECO:0000256" key="9">
    <source>
        <dbReference type="ARBA" id="ARBA00042945"/>
    </source>
</evidence>
<evidence type="ECO:0000259" key="13">
    <source>
        <dbReference type="PROSITE" id="PS50929"/>
    </source>
</evidence>
<evidence type="ECO:0000259" key="12">
    <source>
        <dbReference type="PROSITE" id="PS50893"/>
    </source>
</evidence>
<dbReference type="GO" id="GO:0006879">
    <property type="term" value="P:intracellular iron ion homeostasis"/>
    <property type="evidence" value="ECO:0007669"/>
    <property type="project" value="TreeGrafter"/>
</dbReference>
<keyword evidence="2" id="KW-0813">Transport</keyword>
<feature type="transmembrane region" description="Helical" evidence="11">
    <location>
        <begin position="102"/>
        <end position="124"/>
    </location>
</feature>
<evidence type="ECO:0000256" key="1">
    <source>
        <dbReference type="ARBA" id="ARBA00004225"/>
    </source>
</evidence>
<feature type="transmembrane region" description="Helical" evidence="11">
    <location>
        <begin position="301"/>
        <end position="324"/>
    </location>
</feature>
<dbReference type="InterPro" id="IPR017871">
    <property type="entry name" value="ABC_transporter-like_CS"/>
</dbReference>
<dbReference type="InterPro" id="IPR027417">
    <property type="entry name" value="P-loop_NTPase"/>
</dbReference>
<comment type="caution">
    <text evidence="14">The sequence shown here is derived from an EMBL/GenBank/DDBJ whole genome shotgun (WGS) entry which is preliminary data.</text>
</comment>
<dbReference type="PROSITE" id="PS00211">
    <property type="entry name" value="ABC_TRANSPORTER_1"/>
    <property type="match status" value="1"/>
</dbReference>
<dbReference type="Gene3D" id="1.20.1560.10">
    <property type="entry name" value="ABC transporter type 1, transmembrane domain"/>
    <property type="match status" value="1"/>
</dbReference>
<dbReference type="Pfam" id="PF00005">
    <property type="entry name" value="ABC_tran"/>
    <property type="match status" value="1"/>
</dbReference>
<dbReference type="SMART" id="SM00382">
    <property type="entry name" value="AAA"/>
    <property type="match status" value="1"/>
</dbReference>
<comment type="catalytic activity">
    <reaction evidence="10">
        <text>(glutathione)4[2Fe(III)-2S] cluster(in) + ATP + H2O = (glutathione)4[2Fe(III)-2S] cluster(out) + ADP + phosphate + H(+)</text>
        <dbReference type="Rhea" id="RHEA:67028"/>
        <dbReference type="ChEBI" id="CHEBI:15377"/>
        <dbReference type="ChEBI" id="CHEBI:15378"/>
        <dbReference type="ChEBI" id="CHEBI:30616"/>
        <dbReference type="ChEBI" id="CHEBI:43474"/>
        <dbReference type="ChEBI" id="CHEBI:167627"/>
        <dbReference type="ChEBI" id="CHEBI:456216"/>
    </reaction>
    <physiologicalReaction direction="left-to-right" evidence="10">
        <dbReference type="Rhea" id="RHEA:67029"/>
    </physiologicalReaction>
</comment>
<dbReference type="GO" id="GO:0140359">
    <property type="term" value="F:ABC-type transporter activity"/>
    <property type="evidence" value="ECO:0007669"/>
    <property type="project" value="InterPro"/>
</dbReference>
<gene>
    <name evidence="14" type="ORF">A3Q56_04269</name>
</gene>
<dbReference type="CDD" id="cd18582">
    <property type="entry name" value="ABC_6TM_ATM1_ABCB7"/>
    <property type="match status" value="1"/>
</dbReference>